<comment type="caution">
    <text evidence="1">The sequence shown here is derived from an EMBL/GenBank/DDBJ whole genome shotgun (WGS) entry which is preliminary data.</text>
</comment>
<sequence length="88" mass="10300">MIHMADWNGLGDEFFWDGQRLRFKVEDNVLLGFFIADVYSQTSEKFFFPLMVNLLQGFEGMTERCRIETCHVQEHSLMSACITLENVD</sequence>
<organism evidence="1">
    <name type="scientific">Menopon gallinae</name>
    <name type="common">poultry shaft louse</name>
    <dbReference type="NCBI Taxonomy" id="328185"/>
    <lineage>
        <taxon>Eukaryota</taxon>
        <taxon>Metazoa</taxon>
        <taxon>Ecdysozoa</taxon>
        <taxon>Arthropoda</taxon>
        <taxon>Hexapoda</taxon>
        <taxon>Insecta</taxon>
        <taxon>Pterygota</taxon>
        <taxon>Neoptera</taxon>
        <taxon>Paraneoptera</taxon>
        <taxon>Psocodea</taxon>
        <taxon>Troctomorpha</taxon>
        <taxon>Phthiraptera</taxon>
        <taxon>Amblycera</taxon>
        <taxon>Menoponidae</taxon>
        <taxon>Menopon</taxon>
    </lineage>
</organism>
<dbReference type="AlphaFoldDB" id="A0AAW2IGA2"/>
<protein>
    <submittedName>
        <fullName evidence="1">Uncharacterized protein</fullName>
    </submittedName>
</protein>
<reference evidence="1" key="1">
    <citation type="journal article" date="2024" name="Gigascience">
        <title>Chromosome-level genome of the poultry shaft louse Menopon gallinae provides insight into the host-switching and adaptive evolution of parasitic lice.</title>
        <authorList>
            <person name="Xu Y."/>
            <person name="Ma L."/>
            <person name="Liu S."/>
            <person name="Liang Y."/>
            <person name="Liu Q."/>
            <person name="He Z."/>
            <person name="Tian L."/>
            <person name="Duan Y."/>
            <person name="Cai W."/>
            <person name="Li H."/>
            <person name="Song F."/>
        </authorList>
    </citation>
    <scope>NUCLEOTIDE SEQUENCE</scope>
    <source>
        <strain evidence="1">Cailab_2023a</strain>
    </source>
</reference>
<proteinExistence type="predicted"/>
<accession>A0AAW2IGA2</accession>
<evidence type="ECO:0000313" key="1">
    <source>
        <dbReference type="EMBL" id="KAL0280766.1"/>
    </source>
</evidence>
<name>A0AAW2IGA2_9NEOP</name>
<gene>
    <name evidence="1" type="ORF">PYX00_001969</name>
</gene>
<dbReference type="EMBL" id="JARGDH010000001">
    <property type="protein sequence ID" value="KAL0280766.1"/>
    <property type="molecule type" value="Genomic_DNA"/>
</dbReference>